<dbReference type="GO" id="GO:0000049">
    <property type="term" value="F:tRNA binding"/>
    <property type="evidence" value="ECO:0007669"/>
    <property type="project" value="TreeGrafter"/>
</dbReference>
<dbReference type="Pfam" id="PF01300">
    <property type="entry name" value="Sua5_yciO_yrdC"/>
    <property type="match status" value="1"/>
</dbReference>
<proteinExistence type="inferred from homology"/>
<dbReference type="EC" id="2.7.7.87" evidence="3"/>
<keyword evidence="9" id="KW-0067">ATP-binding</keyword>
<dbReference type="Gene3D" id="3.90.870.10">
    <property type="entry name" value="DHBP synthase"/>
    <property type="match status" value="1"/>
</dbReference>
<keyword evidence="4" id="KW-0963">Cytoplasm</keyword>
<evidence type="ECO:0000259" key="12">
    <source>
        <dbReference type="PROSITE" id="PS51163"/>
    </source>
</evidence>
<evidence type="ECO:0000256" key="4">
    <source>
        <dbReference type="ARBA" id="ARBA00022490"/>
    </source>
</evidence>
<dbReference type="GO" id="GO:0008033">
    <property type="term" value="P:tRNA processing"/>
    <property type="evidence" value="ECO:0007669"/>
    <property type="project" value="UniProtKB-KW"/>
</dbReference>
<dbReference type="PANTHER" id="PTHR17490:SF16">
    <property type="entry name" value="THREONYLCARBAMOYL-AMP SYNTHASE"/>
    <property type="match status" value="1"/>
</dbReference>
<dbReference type="Proteomes" id="UP000229247">
    <property type="component" value="Unassembled WGS sequence"/>
</dbReference>
<evidence type="ECO:0000313" key="13">
    <source>
        <dbReference type="EMBL" id="PIV38455.1"/>
    </source>
</evidence>
<organism evidence="13 14">
    <name type="scientific">Candidatus Portnoybacteria bacterium CG02_land_8_20_14_3_00_45_8</name>
    <dbReference type="NCBI Taxonomy" id="1974807"/>
    <lineage>
        <taxon>Bacteria</taxon>
        <taxon>Candidatus Portnoyibacteriota</taxon>
    </lineage>
</organism>
<comment type="catalytic activity">
    <reaction evidence="11">
        <text>L-threonine + hydrogencarbonate + ATP = L-threonylcarbamoyladenylate + diphosphate + H2O</text>
        <dbReference type="Rhea" id="RHEA:36407"/>
        <dbReference type="ChEBI" id="CHEBI:15377"/>
        <dbReference type="ChEBI" id="CHEBI:17544"/>
        <dbReference type="ChEBI" id="CHEBI:30616"/>
        <dbReference type="ChEBI" id="CHEBI:33019"/>
        <dbReference type="ChEBI" id="CHEBI:57926"/>
        <dbReference type="ChEBI" id="CHEBI:73682"/>
        <dbReference type="EC" id="2.7.7.87"/>
    </reaction>
</comment>
<protein>
    <recommendedName>
        <fullName evidence="10">L-threonylcarbamoyladenylate synthase</fullName>
        <ecNumber evidence="3">2.7.7.87</ecNumber>
    </recommendedName>
    <alternativeName>
        <fullName evidence="10">L-threonylcarbamoyladenylate synthase</fullName>
    </alternativeName>
</protein>
<dbReference type="GO" id="GO:0005737">
    <property type="term" value="C:cytoplasm"/>
    <property type="evidence" value="ECO:0007669"/>
    <property type="project" value="UniProtKB-SubCell"/>
</dbReference>
<dbReference type="EMBL" id="PEUE01000047">
    <property type="protein sequence ID" value="PIV38455.1"/>
    <property type="molecule type" value="Genomic_DNA"/>
</dbReference>
<dbReference type="NCBIfam" id="TIGR00057">
    <property type="entry name" value="L-threonylcarbamoyladenylate synthase"/>
    <property type="match status" value="1"/>
</dbReference>
<accession>A0A2M7D624</accession>
<dbReference type="AlphaFoldDB" id="A0A2M7D624"/>
<evidence type="ECO:0000313" key="14">
    <source>
        <dbReference type="Proteomes" id="UP000229247"/>
    </source>
</evidence>
<sequence>MKIFKVNPENLRDSEEAIIEAAKVMLKGGVVVFPTDTVYGLGCDATDEAAIRKVFRMKGRDKKKALAVVVRDIAMAKKISFIDKRLERALEVIWPGAVSVILWRRHKLPEVLTAGGEKIALRIPDYKLTYLLAENMGRPYVATSANLSGEQATIKISQVLEYFENSFLKPDLILDAGDLKFCEPSTVLDLSTDKPKIVRIGPVDKKKLLEILSI</sequence>
<dbReference type="GO" id="GO:0003725">
    <property type="term" value="F:double-stranded RNA binding"/>
    <property type="evidence" value="ECO:0007669"/>
    <property type="project" value="InterPro"/>
</dbReference>
<keyword evidence="7" id="KW-0548">Nucleotidyltransferase</keyword>
<dbReference type="GO" id="GO:0061710">
    <property type="term" value="F:L-threonylcarbamoyladenylate synthase"/>
    <property type="evidence" value="ECO:0007669"/>
    <property type="project" value="UniProtKB-EC"/>
</dbReference>
<reference evidence="14" key="1">
    <citation type="submission" date="2017-09" db="EMBL/GenBank/DDBJ databases">
        <title>Depth-based differentiation of microbial function through sediment-hosted aquifers and enrichment of novel symbionts in the deep terrestrial subsurface.</title>
        <authorList>
            <person name="Probst A.J."/>
            <person name="Ladd B."/>
            <person name="Jarett J.K."/>
            <person name="Geller-Mcgrath D.E."/>
            <person name="Sieber C.M.K."/>
            <person name="Emerson J.B."/>
            <person name="Anantharaman K."/>
            <person name="Thomas B.C."/>
            <person name="Malmstrom R."/>
            <person name="Stieglmeier M."/>
            <person name="Klingl A."/>
            <person name="Woyke T."/>
            <person name="Ryan C.M."/>
            <person name="Banfield J.F."/>
        </authorList>
    </citation>
    <scope>NUCLEOTIDE SEQUENCE [LARGE SCALE GENOMIC DNA]</scope>
</reference>
<dbReference type="SUPFAM" id="SSF55821">
    <property type="entry name" value="YrdC/RibB"/>
    <property type="match status" value="1"/>
</dbReference>
<comment type="similarity">
    <text evidence="2">Belongs to the SUA5 family.</text>
</comment>
<evidence type="ECO:0000256" key="1">
    <source>
        <dbReference type="ARBA" id="ARBA00004496"/>
    </source>
</evidence>
<evidence type="ECO:0000256" key="6">
    <source>
        <dbReference type="ARBA" id="ARBA00022694"/>
    </source>
</evidence>
<dbReference type="GO" id="GO:0005524">
    <property type="term" value="F:ATP binding"/>
    <property type="evidence" value="ECO:0007669"/>
    <property type="project" value="UniProtKB-KW"/>
</dbReference>
<name>A0A2M7D624_9BACT</name>
<evidence type="ECO:0000256" key="7">
    <source>
        <dbReference type="ARBA" id="ARBA00022695"/>
    </source>
</evidence>
<dbReference type="InterPro" id="IPR017945">
    <property type="entry name" value="DHBP_synth_RibB-like_a/b_dom"/>
</dbReference>
<keyword evidence="6" id="KW-0819">tRNA processing</keyword>
<feature type="domain" description="YrdC-like" evidence="12">
    <location>
        <begin position="15"/>
        <end position="203"/>
    </location>
</feature>
<evidence type="ECO:0000256" key="9">
    <source>
        <dbReference type="ARBA" id="ARBA00022840"/>
    </source>
</evidence>
<keyword evidence="8" id="KW-0547">Nucleotide-binding</keyword>
<evidence type="ECO:0000256" key="2">
    <source>
        <dbReference type="ARBA" id="ARBA00007663"/>
    </source>
</evidence>
<evidence type="ECO:0000256" key="5">
    <source>
        <dbReference type="ARBA" id="ARBA00022679"/>
    </source>
</evidence>
<evidence type="ECO:0000256" key="10">
    <source>
        <dbReference type="ARBA" id="ARBA00029774"/>
    </source>
</evidence>
<dbReference type="InterPro" id="IPR006070">
    <property type="entry name" value="Sua5-like_dom"/>
</dbReference>
<evidence type="ECO:0000256" key="8">
    <source>
        <dbReference type="ARBA" id="ARBA00022741"/>
    </source>
</evidence>
<dbReference type="PANTHER" id="PTHR17490">
    <property type="entry name" value="SUA5"/>
    <property type="match status" value="1"/>
</dbReference>
<comment type="caution">
    <text evidence="13">The sequence shown here is derived from an EMBL/GenBank/DDBJ whole genome shotgun (WGS) entry which is preliminary data.</text>
</comment>
<gene>
    <name evidence="13" type="ORF">COS30_02020</name>
</gene>
<evidence type="ECO:0000256" key="3">
    <source>
        <dbReference type="ARBA" id="ARBA00012584"/>
    </source>
</evidence>
<comment type="subcellular location">
    <subcellularLocation>
        <location evidence="1">Cytoplasm</location>
    </subcellularLocation>
</comment>
<dbReference type="PROSITE" id="PS51163">
    <property type="entry name" value="YRDC"/>
    <property type="match status" value="1"/>
</dbReference>
<dbReference type="GO" id="GO:0006450">
    <property type="term" value="P:regulation of translational fidelity"/>
    <property type="evidence" value="ECO:0007669"/>
    <property type="project" value="TreeGrafter"/>
</dbReference>
<keyword evidence="5" id="KW-0808">Transferase</keyword>
<dbReference type="InterPro" id="IPR050156">
    <property type="entry name" value="TC-AMP_synthase_SUA5"/>
</dbReference>
<evidence type="ECO:0000256" key="11">
    <source>
        <dbReference type="ARBA" id="ARBA00048366"/>
    </source>
</evidence>